<keyword evidence="2" id="KW-1185">Reference proteome</keyword>
<organism evidence="1 2">
    <name type="scientific">Trichothecium roseum</name>
    <dbReference type="NCBI Taxonomy" id="47278"/>
    <lineage>
        <taxon>Eukaryota</taxon>
        <taxon>Fungi</taxon>
        <taxon>Dikarya</taxon>
        <taxon>Ascomycota</taxon>
        <taxon>Pezizomycotina</taxon>
        <taxon>Sordariomycetes</taxon>
        <taxon>Hypocreomycetidae</taxon>
        <taxon>Hypocreales</taxon>
        <taxon>Hypocreales incertae sedis</taxon>
        <taxon>Trichothecium</taxon>
    </lineage>
</organism>
<sequence>MSVINVAVLDDYQGLSKAYFEQLDPNRFQVSYFPNTLPPFNHQSTTQETKDALIAQLMPFTVICTMRERTPFPSELVHSLTNLRLLLTTGTRNNALSLPTFTARGIPVAGTSNSIVASPESTTQHCAALILSLARDIIGSDISVKSGGWQTGLCTGLAGKIYGVVGLGKLGAATARIMHAAFGMRVIAWSPNLTQEVADAQATRAGVPVNTRSGDKTFRVVSKEELFRHADVVSLHLVLSDRSRHTVAAPELSLMKPTSFLVNTARGQLIDQDALLDVVSRGAIKGVALDVFDLEPLPARSPWRRTDWGYNGTSRVILTPHTGYAEEEVLTDWYRQQAENVCKWARGKPMCHVIDYMAI</sequence>
<gene>
    <name evidence="1" type="ORF">N3K66_005707</name>
</gene>
<accession>A0ACC0UZ54</accession>
<name>A0ACC0UZ54_9HYPO</name>
<reference evidence="1" key="1">
    <citation type="submission" date="2022-10" db="EMBL/GenBank/DDBJ databases">
        <title>Complete Genome of Trichothecium roseum strain YXFP-22015, a Plant Pathogen Isolated from Citrus.</title>
        <authorList>
            <person name="Wang Y."/>
            <person name="Zhu L."/>
        </authorList>
    </citation>
    <scope>NUCLEOTIDE SEQUENCE</scope>
    <source>
        <strain evidence="1">YXFP-22015</strain>
    </source>
</reference>
<protein>
    <submittedName>
        <fullName evidence="1">Uncharacterized protein</fullName>
    </submittedName>
</protein>
<evidence type="ECO:0000313" key="1">
    <source>
        <dbReference type="EMBL" id="KAI9899246.1"/>
    </source>
</evidence>
<evidence type="ECO:0000313" key="2">
    <source>
        <dbReference type="Proteomes" id="UP001163324"/>
    </source>
</evidence>
<proteinExistence type="predicted"/>
<dbReference type="Proteomes" id="UP001163324">
    <property type="component" value="Chromosome 5"/>
</dbReference>
<dbReference type="EMBL" id="CM047944">
    <property type="protein sequence ID" value="KAI9899246.1"/>
    <property type="molecule type" value="Genomic_DNA"/>
</dbReference>
<comment type="caution">
    <text evidence="1">The sequence shown here is derived from an EMBL/GenBank/DDBJ whole genome shotgun (WGS) entry which is preliminary data.</text>
</comment>